<keyword evidence="4" id="KW-1185">Reference proteome</keyword>
<evidence type="ECO:0000313" key="3">
    <source>
        <dbReference type="EMBL" id="TWF48056.1"/>
    </source>
</evidence>
<evidence type="ECO:0000313" key="4">
    <source>
        <dbReference type="Proteomes" id="UP000320653"/>
    </source>
</evidence>
<keyword evidence="2" id="KW-0732">Signal</keyword>
<comment type="caution">
    <text evidence="3">The sequence shown here is derived from an EMBL/GenBank/DDBJ whole genome shotgun (WGS) entry which is preliminary data.</text>
</comment>
<accession>A0A561QCE4</accession>
<sequence>MPDTSKQTRRLLVISAVAAFIAATAPTAEASATWIPDLVFPETAPVPMAKPEHAVTGSIPRDNKGPAARQIGRGTAPKATRRETQRAPVSNAKEAQR</sequence>
<gene>
    <name evidence="3" type="ORF">FHW37_109119</name>
</gene>
<evidence type="ECO:0000256" key="1">
    <source>
        <dbReference type="SAM" id="MobiDB-lite"/>
    </source>
</evidence>
<dbReference type="AlphaFoldDB" id="A0A561QCE4"/>
<evidence type="ECO:0000256" key="2">
    <source>
        <dbReference type="SAM" id="SignalP"/>
    </source>
</evidence>
<name>A0A561QCE4_9HYPH</name>
<feature type="region of interest" description="Disordered" evidence="1">
    <location>
        <begin position="49"/>
        <end position="97"/>
    </location>
</feature>
<feature type="signal peptide" evidence="2">
    <location>
        <begin position="1"/>
        <end position="30"/>
    </location>
</feature>
<dbReference type="OrthoDB" id="8410969at2"/>
<protein>
    <submittedName>
        <fullName evidence="3">Uncharacterized protein</fullName>
    </submittedName>
</protein>
<dbReference type="EMBL" id="VIWP01000009">
    <property type="protein sequence ID" value="TWF48056.1"/>
    <property type="molecule type" value="Genomic_DNA"/>
</dbReference>
<dbReference type="Proteomes" id="UP000320653">
    <property type="component" value="Unassembled WGS sequence"/>
</dbReference>
<reference evidence="3 4" key="1">
    <citation type="submission" date="2019-06" db="EMBL/GenBank/DDBJ databases">
        <title>Sorghum-associated microbial communities from plants grown in Nebraska, USA.</title>
        <authorList>
            <person name="Schachtman D."/>
        </authorList>
    </citation>
    <scope>NUCLEOTIDE SEQUENCE [LARGE SCALE GENOMIC DNA]</scope>
    <source>
        <strain evidence="3 4">1225</strain>
    </source>
</reference>
<proteinExistence type="predicted"/>
<organism evidence="3 4">
    <name type="scientific">Neorhizobium alkalisoli</name>
    <dbReference type="NCBI Taxonomy" id="528178"/>
    <lineage>
        <taxon>Bacteria</taxon>
        <taxon>Pseudomonadati</taxon>
        <taxon>Pseudomonadota</taxon>
        <taxon>Alphaproteobacteria</taxon>
        <taxon>Hyphomicrobiales</taxon>
        <taxon>Rhizobiaceae</taxon>
        <taxon>Rhizobium/Agrobacterium group</taxon>
        <taxon>Neorhizobium</taxon>
    </lineage>
</organism>
<feature type="chain" id="PRO_5021925470" evidence="2">
    <location>
        <begin position="31"/>
        <end position="97"/>
    </location>
</feature>
<dbReference type="RefSeq" id="WP_145641828.1">
    <property type="nucleotide sequence ID" value="NZ_VIWP01000009.1"/>
</dbReference>